<dbReference type="GO" id="GO:0004357">
    <property type="term" value="F:glutamate-cysteine ligase activity"/>
    <property type="evidence" value="ECO:0007669"/>
    <property type="project" value="UniProtKB-EC"/>
</dbReference>
<comment type="catalytic activity">
    <reaction evidence="4 5">
        <text>L-cysteine + L-glutamate + ATP = gamma-L-glutamyl-L-cysteine + ADP + phosphate + H(+)</text>
        <dbReference type="Rhea" id="RHEA:13285"/>
        <dbReference type="ChEBI" id="CHEBI:15378"/>
        <dbReference type="ChEBI" id="CHEBI:29985"/>
        <dbReference type="ChEBI" id="CHEBI:30616"/>
        <dbReference type="ChEBI" id="CHEBI:35235"/>
        <dbReference type="ChEBI" id="CHEBI:43474"/>
        <dbReference type="ChEBI" id="CHEBI:58173"/>
        <dbReference type="ChEBI" id="CHEBI:456216"/>
        <dbReference type="EC" id="6.3.2.2"/>
    </reaction>
</comment>
<evidence type="ECO:0000313" key="6">
    <source>
        <dbReference type="EMBL" id="GEO33456.1"/>
    </source>
</evidence>
<keyword evidence="7" id="KW-1185">Reference proteome</keyword>
<keyword evidence="2 5" id="KW-0547">Nucleotide-binding</keyword>
<comment type="similarity">
    <text evidence="5">Belongs to the glutamate--cysteine ligase type 2 family. YbdK subfamily.</text>
</comment>
<protein>
    <recommendedName>
        <fullName evidence="5">Putative glutamate--cysteine ligase 2</fullName>
        <ecNumber evidence="5">6.3.2.2</ecNumber>
    </recommendedName>
    <alternativeName>
        <fullName evidence="5">Gamma-glutamylcysteine synthetase 2</fullName>
        <shortName evidence="5">GCS 2</shortName>
        <shortName evidence="5">Gamma-GCS 2</shortName>
    </alternativeName>
</protein>
<organism evidence="6 7">
    <name type="scientific">Cellulomonas aerilata</name>
    <dbReference type="NCBI Taxonomy" id="515326"/>
    <lineage>
        <taxon>Bacteria</taxon>
        <taxon>Bacillati</taxon>
        <taxon>Actinomycetota</taxon>
        <taxon>Actinomycetes</taxon>
        <taxon>Micrococcales</taxon>
        <taxon>Cellulomonadaceae</taxon>
        <taxon>Cellulomonas</taxon>
    </lineage>
</organism>
<accession>A0A512DAE7</accession>
<dbReference type="PANTHER" id="PTHR36510">
    <property type="entry name" value="GLUTAMATE--CYSTEINE LIGASE 2-RELATED"/>
    <property type="match status" value="1"/>
</dbReference>
<dbReference type="EMBL" id="BJYY01000009">
    <property type="protein sequence ID" value="GEO33456.1"/>
    <property type="molecule type" value="Genomic_DNA"/>
</dbReference>
<dbReference type="GO" id="GO:0042398">
    <property type="term" value="P:modified amino acid biosynthetic process"/>
    <property type="evidence" value="ECO:0007669"/>
    <property type="project" value="InterPro"/>
</dbReference>
<evidence type="ECO:0000313" key="7">
    <source>
        <dbReference type="Proteomes" id="UP000321181"/>
    </source>
</evidence>
<evidence type="ECO:0000256" key="4">
    <source>
        <dbReference type="ARBA" id="ARBA00048819"/>
    </source>
</evidence>
<evidence type="ECO:0000256" key="2">
    <source>
        <dbReference type="ARBA" id="ARBA00022741"/>
    </source>
</evidence>
<proteinExistence type="inferred from homology"/>
<dbReference type="AlphaFoldDB" id="A0A512DAE7"/>
<dbReference type="PANTHER" id="PTHR36510:SF1">
    <property type="entry name" value="GLUTAMATE--CYSTEINE LIGASE 2-RELATED"/>
    <property type="match status" value="1"/>
</dbReference>
<dbReference type="NCBIfam" id="NF010041">
    <property type="entry name" value="PRK13517.1-1"/>
    <property type="match status" value="1"/>
</dbReference>
<keyword evidence="1 5" id="KW-0436">Ligase</keyword>
<evidence type="ECO:0000256" key="5">
    <source>
        <dbReference type="HAMAP-Rule" id="MF_01609"/>
    </source>
</evidence>
<dbReference type="Pfam" id="PF04107">
    <property type="entry name" value="GCS2"/>
    <property type="match status" value="1"/>
</dbReference>
<dbReference type="InterPro" id="IPR006336">
    <property type="entry name" value="GCS2"/>
</dbReference>
<dbReference type="InterPro" id="IPR014746">
    <property type="entry name" value="Gln_synth/guanido_kin_cat_dom"/>
</dbReference>
<comment type="caution">
    <text evidence="6">The sequence shown here is derived from an EMBL/GenBank/DDBJ whole genome shotgun (WGS) entry which is preliminary data.</text>
</comment>
<name>A0A512DAE7_9CELL</name>
<dbReference type="Gene3D" id="3.30.590.20">
    <property type="match status" value="1"/>
</dbReference>
<dbReference type="InterPro" id="IPR011793">
    <property type="entry name" value="YbdK"/>
</dbReference>
<dbReference type="SUPFAM" id="SSF55931">
    <property type="entry name" value="Glutamine synthetase/guanido kinase"/>
    <property type="match status" value="1"/>
</dbReference>
<evidence type="ECO:0000256" key="1">
    <source>
        <dbReference type="ARBA" id="ARBA00022598"/>
    </source>
</evidence>
<dbReference type="InterPro" id="IPR050141">
    <property type="entry name" value="GCL_type2/YbdK_subfam"/>
</dbReference>
<keyword evidence="3 5" id="KW-0067">ATP-binding</keyword>
<comment type="function">
    <text evidence="5">ATP-dependent carboxylate-amine ligase which exhibits weak glutamate--cysteine ligase activity.</text>
</comment>
<dbReference type="HAMAP" id="MF_01609">
    <property type="entry name" value="Glu_cys_ligase_2"/>
    <property type="match status" value="1"/>
</dbReference>
<reference evidence="6 7" key="1">
    <citation type="submission" date="2019-07" db="EMBL/GenBank/DDBJ databases">
        <title>Whole genome shotgun sequence of Cellulomonas aerilata NBRC 106308.</title>
        <authorList>
            <person name="Hosoyama A."/>
            <person name="Uohara A."/>
            <person name="Ohji S."/>
            <person name="Ichikawa N."/>
        </authorList>
    </citation>
    <scope>NUCLEOTIDE SEQUENCE [LARGE SCALE GENOMIC DNA]</scope>
    <source>
        <strain evidence="6 7">NBRC 106308</strain>
    </source>
</reference>
<gene>
    <name evidence="6" type="ORF">CAE01nite_11810</name>
</gene>
<dbReference type="EC" id="6.3.2.2" evidence="5"/>
<dbReference type="GO" id="GO:0005524">
    <property type="term" value="F:ATP binding"/>
    <property type="evidence" value="ECO:0007669"/>
    <property type="project" value="UniProtKB-KW"/>
</dbReference>
<dbReference type="NCBIfam" id="TIGR02050">
    <property type="entry name" value="gshA_cyan_rel"/>
    <property type="match status" value="1"/>
</dbReference>
<dbReference type="Proteomes" id="UP000321181">
    <property type="component" value="Unassembled WGS sequence"/>
</dbReference>
<sequence length="364" mass="39008">MRVRTVGVEEEFLLVSPAGRLSSVAPAVLDHAHAVEPATSEPGGHLEKELKREQIETSTHPCEDLRDLADQLRAGRAAADEAAQHAGARIAAVATAPGATTSVVFPEPRAERLGERFGVLAQEQLTCGCHVHVAVADDDEGVLVIDHLRRWAAVLLALTSNSPFWDGVDTGYASFRTQVWGRWPTSGPVAPFGDAATYHRVVADLVASGTILDQGMVYFDARLSARYPTVEVRVADVCLDVEDAVVQAALVRALADTAVRSRDDAPQPRTEQLRVAAWRAARTGMSADLLHPFTGRPARAATVVRTLLEHVSPALERSGDLDRVTARLDVVLAGGTGADAQRAWRRAGLDDAALLARARDRTLA</sequence>
<evidence type="ECO:0000256" key="3">
    <source>
        <dbReference type="ARBA" id="ARBA00022840"/>
    </source>
</evidence>